<dbReference type="InterPro" id="IPR025263">
    <property type="entry name" value="YhdP_central"/>
</dbReference>
<dbReference type="OrthoDB" id="9762238at2"/>
<dbReference type="PANTHER" id="PTHR38690">
    <property type="entry name" value="PROTEASE-RELATED"/>
    <property type="match status" value="1"/>
</dbReference>
<evidence type="ECO:0000259" key="1">
    <source>
        <dbReference type="Pfam" id="PF13116"/>
    </source>
</evidence>
<dbReference type="InterPro" id="IPR011836">
    <property type="entry name" value="YhdP"/>
</dbReference>
<dbReference type="PANTHER" id="PTHR38690:SF1">
    <property type="entry name" value="PROTEASE"/>
    <property type="match status" value="1"/>
</dbReference>
<dbReference type="AlphaFoldDB" id="A0A4Q9QZV4"/>
<comment type="caution">
    <text evidence="2">The sequence shown here is derived from an EMBL/GenBank/DDBJ whole genome shotgun (WGS) entry which is preliminary data.</text>
</comment>
<evidence type="ECO:0000313" key="3">
    <source>
        <dbReference type="Proteomes" id="UP000293172"/>
    </source>
</evidence>
<dbReference type="Proteomes" id="UP000293172">
    <property type="component" value="Unassembled WGS sequence"/>
</dbReference>
<dbReference type="RefSeq" id="WP_131198543.1">
    <property type="nucleotide sequence ID" value="NZ_QJUL01000025.1"/>
</dbReference>
<name>A0A4Q9QZV4_9GAMM</name>
<dbReference type="Pfam" id="PF13116">
    <property type="entry name" value="YhdP"/>
    <property type="match status" value="1"/>
</dbReference>
<feature type="domain" description="YhdP central" evidence="1">
    <location>
        <begin position="11"/>
        <end position="1266"/>
    </location>
</feature>
<organism evidence="2 3">
    <name type="scientific">Phytopseudomonas dryadis</name>
    <dbReference type="NCBI Taxonomy" id="2487520"/>
    <lineage>
        <taxon>Bacteria</taxon>
        <taxon>Pseudomonadati</taxon>
        <taxon>Pseudomonadota</taxon>
        <taxon>Gammaproteobacteria</taxon>
        <taxon>Pseudomonadales</taxon>
        <taxon>Pseudomonadaceae</taxon>
        <taxon>Phytopseudomonas</taxon>
    </lineage>
</organism>
<protein>
    <submittedName>
        <fullName evidence="2">TIGR02099 family protein</fullName>
    </submittedName>
</protein>
<accession>A0A4Q9QZV4</accession>
<sequence length="1276" mass="139493">MERLLLALAALLRWSLGLCAFGLVLAALYVSLGRELAPLVAEYREEAEARASEALGLPVRIGALEGHWRGFSPWLIVRDLQLGDGADALRLQQVRVVPDLLASLLAWQPRIADLQLDGVRLAVRQDEQGGWSVEGLPQRADQPPLDIAEVLRQSQRVARVSLFDSQISVAVHGQEPLILQAINLSLRNGSARQRLDARLQLPDGQPLALQLRTRLQAEHWQDASAELYLNLPQSDWATWLPPGLTRDWRLEHLQLGGELWARWGDKSLQRAVTRLQVPQLAGRYAEREAVALENLAVNAYVDRVDQGFDVLLDDLAFSRGDTRWGESRIALGYRAPGEDADAQRWSIAADRLDLGPLVPLTEALAPLPDTAMDVLHELQPHGALRNLNARFRPQVDGPERLQFSANLERIGFSAWHASPAVENGSGSISGDLGQGELKVDSEDFSLHLETLFPQAWNYRQAKGRLTWTLNDEGFTLRAPYLQVVGEEGRLAGDFLIRLLKDPAAEDYMDLRVGMRDGDARFTEKYLPTPVLSPALDDWLKTAIRAGTVDEGYFQYQGSINRNPDPSVRSISLFFGMRDAELAFQPGWPALRDARGEVLIEDSGVRVRVAEGHILDSRVSDARADIAHVDAGKVPRLKLQGQLQSSVGDALKILQDAPLGLADTFTGWKGEGALTGALTLDLPLQQGMPADVVVDFSAKDATLSLSDPALALTKLSGDFRYDTRSGLSAPSIRAEALGHALRGKAVADGQRGKARSRIEANGVVPLANLTRWLGVTQPLPASGSIPYRLRLSLEGADSQLRVDSNLKGLAIRLPAPFGKASGDERYTDWRMSLGGREQRYWLDYADLASFAFVAPPGQLGQGRGELRLGDGPAILPGTRGVRLRGRVAELDLSAWQEAIKPYTSLPRDDAQQLFSDAQLRIGRFSGLGQTLDDLEVGLKPANGAWTLNLDSALLKGRIDLPEKDGVPIVADLEYLRLPAMQPKSEDAVDEDTPDPLADFDPRQIPALDLRIAHVFQGPDDMGAWSLKARPDAQGVLFSALDINLKGLQMTGSVGWQGVPGQTRSWYKGRMQGKQLSNVLKAWGYAPTATSETFHLDADGHWPGSPAWFSLKRYSGSLDASLRKGQFVEVQGSASALRVFGLLNFNSIGRRLRLDFSDLLDKGLSYDRVKGNLTATNGVFVTQEPITMTGPSSNLELNGTLNMVNQGIDAKLLVTLPVTNNLPLAALIVGAPAIGGALFIADKLLGDRVARFASVQYDVRGSLHDPQITFDKPFEKPN</sequence>
<gene>
    <name evidence="2" type="ORF">DNK44_16880</name>
</gene>
<dbReference type="NCBIfam" id="TIGR02099">
    <property type="entry name" value="YhdP family protein"/>
    <property type="match status" value="1"/>
</dbReference>
<dbReference type="EMBL" id="QJUL01000025">
    <property type="protein sequence ID" value="TBU89490.1"/>
    <property type="molecule type" value="Genomic_DNA"/>
</dbReference>
<proteinExistence type="predicted"/>
<reference evidence="2 3" key="1">
    <citation type="submission" date="2018-06" db="EMBL/GenBank/DDBJ databases">
        <title>Three novel Pseudomonas species isolated from symptomatic oak.</title>
        <authorList>
            <person name="Bueno-Gonzalez V."/>
            <person name="Brady C."/>
        </authorList>
    </citation>
    <scope>NUCLEOTIDE SEQUENCE [LARGE SCALE GENOMIC DNA]</scope>
    <source>
        <strain evidence="2 3">P6B</strain>
    </source>
</reference>
<evidence type="ECO:0000313" key="2">
    <source>
        <dbReference type="EMBL" id="TBU89490.1"/>
    </source>
</evidence>